<feature type="region of interest" description="Disordered" evidence="1">
    <location>
        <begin position="64"/>
        <end position="102"/>
    </location>
</feature>
<proteinExistence type="predicted"/>
<accession>B5VZG8</accession>
<name>B5VZG8_LIMMA</name>
<evidence type="ECO:0000313" key="2">
    <source>
        <dbReference type="EMBL" id="EDZ95369.1"/>
    </source>
</evidence>
<reference evidence="2 3" key="1">
    <citation type="journal article" date="2011" name="Appl. Environ. Microbiol.">
        <title>Contribution of a Sodium Ion Gradient to Energy Conservation during Fermentation in the Cyanobacterium Arthrospira (Spirulina) maxima CS-328.</title>
        <authorList>
            <person name="Carrieri D."/>
            <person name="Ananyev G."/>
            <person name="Lenz O."/>
            <person name="Bryant D.A."/>
            <person name="Dismukes G.C."/>
        </authorList>
    </citation>
    <scope>NUCLEOTIDE SEQUENCE [LARGE SCALE GENOMIC DNA]</scope>
    <source>
        <strain evidence="2 3">CS-328</strain>
    </source>
</reference>
<sequence length="132" mass="14220" precursor="true">MTTNPLGATSYRLASRPSSALTPALSQNGRGSKRGLWIQSPSPKMGEGARGGFGFKVHLPKWEREQEGALDSKSISQNGRGSKRGLWIQSPSPKMGEGARGGFGFKVHLPKWEREQEGALDSKSISQNGRGI</sequence>
<dbReference type="AlphaFoldDB" id="B5VZG8"/>
<comment type="caution">
    <text evidence="2">The sequence shown here is derived from an EMBL/GenBank/DDBJ whole genome shotgun (WGS) entry which is preliminary data.</text>
</comment>
<gene>
    <name evidence="2" type="ORF">AmaxDRAFT_1970</name>
</gene>
<feature type="region of interest" description="Disordered" evidence="1">
    <location>
        <begin position="1"/>
        <end position="52"/>
    </location>
</feature>
<feature type="compositionally biased region" description="Polar residues" evidence="1">
    <location>
        <begin position="16"/>
        <end position="30"/>
    </location>
</feature>
<dbReference type="Proteomes" id="UP000004061">
    <property type="component" value="Unassembled WGS sequence"/>
</dbReference>
<keyword evidence="3" id="KW-1185">Reference proteome</keyword>
<evidence type="ECO:0000313" key="3">
    <source>
        <dbReference type="Proteomes" id="UP000004061"/>
    </source>
</evidence>
<dbReference type="EMBL" id="ABYK01000011">
    <property type="protein sequence ID" value="EDZ95369.1"/>
    <property type="molecule type" value="Genomic_DNA"/>
</dbReference>
<protein>
    <submittedName>
        <fullName evidence="2">Uncharacterized protein</fullName>
    </submittedName>
</protein>
<organism evidence="2 3">
    <name type="scientific">Limnospira maxima CS-328</name>
    <dbReference type="NCBI Taxonomy" id="513049"/>
    <lineage>
        <taxon>Bacteria</taxon>
        <taxon>Bacillati</taxon>
        <taxon>Cyanobacteriota</taxon>
        <taxon>Cyanophyceae</taxon>
        <taxon>Oscillatoriophycideae</taxon>
        <taxon>Oscillatoriales</taxon>
        <taxon>Sirenicapillariaceae</taxon>
        <taxon>Limnospira</taxon>
    </lineage>
</organism>
<evidence type="ECO:0000256" key="1">
    <source>
        <dbReference type="SAM" id="MobiDB-lite"/>
    </source>
</evidence>